<evidence type="ECO:0000313" key="17">
    <source>
        <dbReference type="Proteomes" id="UP000215914"/>
    </source>
</evidence>
<evidence type="ECO:0000256" key="5">
    <source>
        <dbReference type="ARBA" id="ARBA00022692"/>
    </source>
</evidence>
<proteinExistence type="inferred from homology"/>
<dbReference type="Pfam" id="PF13855">
    <property type="entry name" value="LRR_8"/>
    <property type="match status" value="2"/>
</dbReference>
<dbReference type="Gramene" id="mRNA:HanXRQr2_Chr06g0252981">
    <property type="protein sequence ID" value="CDS:HanXRQr2_Chr06g0252981.1"/>
    <property type="gene ID" value="HanXRQr2_Chr06g0252981"/>
</dbReference>
<dbReference type="GO" id="GO:0005886">
    <property type="term" value="C:plasma membrane"/>
    <property type="evidence" value="ECO:0007669"/>
    <property type="project" value="UniProtKB-SubCell"/>
</dbReference>
<dbReference type="SUPFAM" id="SSF52058">
    <property type="entry name" value="L domain-like"/>
    <property type="match status" value="2"/>
</dbReference>
<dbReference type="PROSITE" id="PS51450">
    <property type="entry name" value="LRR"/>
    <property type="match status" value="1"/>
</dbReference>
<keyword evidence="15" id="KW-0808">Transferase</keyword>
<keyword evidence="4" id="KW-0433">Leucine-rich repeat</keyword>
<dbReference type="Pfam" id="PF08263">
    <property type="entry name" value="LRRNT_2"/>
    <property type="match status" value="1"/>
</dbReference>
<evidence type="ECO:0000256" key="9">
    <source>
        <dbReference type="ARBA" id="ARBA00023136"/>
    </source>
</evidence>
<dbReference type="InterPro" id="IPR032675">
    <property type="entry name" value="LRR_dom_sf"/>
</dbReference>
<accession>A0A251SI78</accession>
<dbReference type="GO" id="GO:0051707">
    <property type="term" value="P:response to other organism"/>
    <property type="evidence" value="ECO:0007669"/>
    <property type="project" value="UniProtKB-ARBA"/>
</dbReference>
<evidence type="ECO:0000256" key="13">
    <source>
        <dbReference type="SAM" id="SignalP"/>
    </source>
</evidence>
<dbReference type="InterPro" id="IPR013210">
    <property type="entry name" value="LRR_N_plant-typ"/>
</dbReference>
<feature type="chain" id="PRO_5041125156" evidence="13">
    <location>
        <begin position="22"/>
        <end position="681"/>
    </location>
</feature>
<keyword evidence="3" id="KW-1003">Cell membrane</keyword>
<keyword evidence="17" id="KW-1185">Reference proteome</keyword>
<dbReference type="PANTHER" id="PTHR48052:SF70">
    <property type="entry name" value="PHYTOSULFOKINE RECEPTOR 1-LIKE"/>
    <property type="match status" value="1"/>
</dbReference>
<name>A0A251SI78_HELAN</name>
<evidence type="ECO:0000256" key="2">
    <source>
        <dbReference type="ARBA" id="ARBA00009592"/>
    </source>
</evidence>
<feature type="domain" description="Leucine-rich repeat-containing N-terminal plant-type" evidence="14">
    <location>
        <begin position="29"/>
        <end position="63"/>
    </location>
</feature>
<evidence type="ECO:0000256" key="10">
    <source>
        <dbReference type="ARBA" id="ARBA00023170"/>
    </source>
</evidence>
<dbReference type="FunFam" id="3.80.10.10:FF:000213">
    <property type="entry name" value="Tyrosine-sulfated glycopeptide receptor 1"/>
    <property type="match status" value="1"/>
</dbReference>
<keyword evidence="7" id="KW-0677">Repeat</keyword>
<dbReference type="EMBL" id="MNCJ02000321">
    <property type="protein sequence ID" value="KAF5801860.1"/>
    <property type="molecule type" value="Genomic_DNA"/>
</dbReference>
<evidence type="ECO:0000259" key="14">
    <source>
        <dbReference type="Pfam" id="PF08263"/>
    </source>
</evidence>
<comment type="similarity">
    <text evidence="2">Belongs to the RLP family.</text>
</comment>
<dbReference type="InterPro" id="IPR003591">
    <property type="entry name" value="Leu-rich_rpt_typical-subtyp"/>
</dbReference>
<sequence>MNTLWLYTTIILTTFSLKAHSNPTCNPNDSMTLKHFMNGMESPIPGWTSNSSNCCNWDGVTCDLSGNVIKLELSKKKLVGTLVNSFTNLTNLRTLNLSRNLLKGTPPVSLFHLQCLQVLDLSANEFSGSLPDSVNLPMIQLLDISDNNFEGPIAVGFCINSTGIKVLRLGVNYFDGEVPLEFENCSVLEELSLDGNFVSGMLPEYLFRLPRLLRLTVQDNAISGQLRNSEVSSLVYLDVSLNYISGRLPDFFHLFPNLSYFAAHSNNLDGRMPFSLVNSRSISSVVLRNNSFSGLIDLNCSAMLNLKLLDLVDNKFTGSIPNNLPACPLLKTIDLGGNNLTGQIPETFKSFNSLCYLSLSMCNLNNLSGSLQILHTCPNLTTLVLSRSFDNEEMPSDANLQFKKLKTLVIPSCKLTGRIPVWLNGLTKLRILDLSWNELTGSIPPFLGSLQSLVYLDLSNNYLSGEIPKSLTGLPDLQFHDNSLELSVEFPISMRRGTNGKAFKYSYGIRFPPTLDLSNNFLTGPVWPEFGNLINLHCLNLRYNELSGNIPSSLGNLTSIETLDLSHNDLTGEIPLSLVSLGMLRKFSIAYNNLTGIIPSGGQFSTFSVSSFEGNPGLCGEFVLSCVKKQKSFQIREYEVIEESLISLPVWTGFGTGFLFAVILLLVLPRIRDKQDTDKFE</sequence>
<keyword evidence="9 12" id="KW-0472">Membrane</keyword>
<dbReference type="EMBL" id="CM007903">
    <property type="protein sequence ID" value="OTF98544.1"/>
    <property type="molecule type" value="Genomic_DNA"/>
</dbReference>
<dbReference type="Pfam" id="PF00560">
    <property type="entry name" value="LRR_1"/>
    <property type="match status" value="4"/>
</dbReference>
<evidence type="ECO:0000313" key="15">
    <source>
        <dbReference type="EMBL" id="KAF5801860.1"/>
    </source>
</evidence>
<evidence type="ECO:0000256" key="4">
    <source>
        <dbReference type="ARBA" id="ARBA00022614"/>
    </source>
</evidence>
<dbReference type="STRING" id="4232.A0A251SI78"/>
<evidence type="ECO:0000256" key="12">
    <source>
        <dbReference type="SAM" id="Phobius"/>
    </source>
</evidence>
<reference evidence="16" key="2">
    <citation type="submission" date="2017-02" db="EMBL/GenBank/DDBJ databases">
        <title>Sunflower complete genome.</title>
        <authorList>
            <person name="Langlade N."/>
            <person name="Munos S."/>
        </authorList>
    </citation>
    <scope>NUCLEOTIDE SEQUENCE [LARGE SCALE GENOMIC DNA]</scope>
    <source>
        <tissue evidence="16">Leaves</tissue>
    </source>
</reference>
<dbReference type="AlphaFoldDB" id="A0A251SI78"/>
<gene>
    <name evidence="16" type="ORF">HannXRQ_Chr14g0446851</name>
    <name evidence="15" type="ORF">HanXRQr2_Chr06g0252981</name>
</gene>
<reference evidence="15" key="3">
    <citation type="submission" date="2020-06" db="EMBL/GenBank/DDBJ databases">
        <title>Helianthus annuus Genome sequencing and assembly Release 2.</title>
        <authorList>
            <person name="Gouzy J."/>
            <person name="Langlade N."/>
            <person name="Munos S."/>
        </authorList>
    </citation>
    <scope>NUCLEOTIDE SEQUENCE</scope>
    <source>
        <tissue evidence="15">Leaves</tissue>
    </source>
</reference>
<keyword evidence="11" id="KW-0325">Glycoprotein</keyword>
<keyword evidence="15" id="KW-0723">Serine/threonine-protein kinase</keyword>
<dbReference type="EC" id="2.7.11.1" evidence="15"/>
<dbReference type="Gene3D" id="3.80.10.10">
    <property type="entry name" value="Ribonuclease Inhibitor"/>
    <property type="match status" value="4"/>
</dbReference>
<organism evidence="16 17">
    <name type="scientific">Helianthus annuus</name>
    <name type="common">Common sunflower</name>
    <dbReference type="NCBI Taxonomy" id="4232"/>
    <lineage>
        <taxon>Eukaryota</taxon>
        <taxon>Viridiplantae</taxon>
        <taxon>Streptophyta</taxon>
        <taxon>Embryophyta</taxon>
        <taxon>Tracheophyta</taxon>
        <taxon>Spermatophyta</taxon>
        <taxon>Magnoliopsida</taxon>
        <taxon>eudicotyledons</taxon>
        <taxon>Gunneridae</taxon>
        <taxon>Pentapetalae</taxon>
        <taxon>asterids</taxon>
        <taxon>campanulids</taxon>
        <taxon>Asterales</taxon>
        <taxon>Asteraceae</taxon>
        <taxon>Asteroideae</taxon>
        <taxon>Heliantheae alliance</taxon>
        <taxon>Heliantheae</taxon>
        <taxon>Helianthus</taxon>
    </lineage>
</organism>
<feature type="signal peptide" evidence="13">
    <location>
        <begin position="1"/>
        <end position="21"/>
    </location>
</feature>
<protein>
    <submittedName>
        <fullName evidence="15">Non-specific serine/threonine protein kinase</fullName>
        <ecNumber evidence="15">2.7.11.1</ecNumber>
    </submittedName>
    <submittedName>
        <fullName evidence="16">Putative leucine-rich repeat protein, plant-type</fullName>
    </submittedName>
</protein>
<dbReference type="InParanoid" id="A0A251SI78"/>
<dbReference type="Proteomes" id="UP000215914">
    <property type="component" value="Chromosome 14"/>
</dbReference>
<dbReference type="GO" id="GO:0004674">
    <property type="term" value="F:protein serine/threonine kinase activity"/>
    <property type="evidence" value="ECO:0007669"/>
    <property type="project" value="UniProtKB-KW"/>
</dbReference>
<evidence type="ECO:0000256" key="11">
    <source>
        <dbReference type="ARBA" id="ARBA00023180"/>
    </source>
</evidence>
<comment type="subcellular location">
    <subcellularLocation>
        <location evidence="1">Cell membrane</location>
        <topology evidence="1">Single-pass type I membrane protein</topology>
    </subcellularLocation>
</comment>
<keyword evidence="8 12" id="KW-1133">Transmembrane helix</keyword>
<keyword evidence="15" id="KW-0418">Kinase</keyword>
<evidence type="ECO:0000256" key="8">
    <source>
        <dbReference type="ARBA" id="ARBA00022989"/>
    </source>
</evidence>
<evidence type="ECO:0000256" key="6">
    <source>
        <dbReference type="ARBA" id="ARBA00022729"/>
    </source>
</evidence>
<dbReference type="FunFam" id="3.80.10.10:FF:000129">
    <property type="entry name" value="Leucine-rich repeat receptor-like kinase"/>
    <property type="match status" value="1"/>
</dbReference>
<evidence type="ECO:0000256" key="1">
    <source>
        <dbReference type="ARBA" id="ARBA00004251"/>
    </source>
</evidence>
<evidence type="ECO:0000256" key="3">
    <source>
        <dbReference type="ARBA" id="ARBA00022475"/>
    </source>
</evidence>
<dbReference type="SMART" id="SM00369">
    <property type="entry name" value="LRR_TYP"/>
    <property type="match status" value="6"/>
</dbReference>
<dbReference type="PRINTS" id="PR00019">
    <property type="entry name" value="LEURICHRPT"/>
</dbReference>
<keyword evidence="5 12" id="KW-0812">Transmembrane</keyword>
<keyword evidence="10" id="KW-0675">Receptor</keyword>
<feature type="transmembrane region" description="Helical" evidence="12">
    <location>
        <begin position="648"/>
        <end position="668"/>
    </location>
</feature>
<dbReference type="InterPro" id="IPR001611">
    <property type="entry name" value="Leu-rich_rpt"/>
</dbReference>
<evidence type="ECO:0000313" key="16">
    <source>
        <dbReference type="EMBL" id="OTF98544.1"/>
    </source>
</evidence>
<reference evidence="15 17" key="1">
    <citation type="journal article" date="2017" name="Nature">
        <title>The sunflower genome provides insights into oil metabolism, flowering and Asterid evolution.</title>
        <authorList>
            <person name="Badouin H."/>
            <person name="Gouzy J."/>
            <person name="Grassa C.J."/>
            <person name="Murat F."/>
            <person name="Staton S.E."/>
            <person name="Cottret L."/>
            <person name="Lelandais-Briere C."/>
            <person name="Owens G.L."/>
            <person name="Carrere S."/>
            <person name="Mayjonade B."/>
            <person name="Legrand L."/>
            <person name="Gill N."/>
            <person name="Kane N.C."/>
            <person name="Bowers J.E."/>
            <person name="Hubner S."/>
            <person name="Bellec A."/>
            <person name="Berard A."/>
            <person name="Berges H."/>
            <person name="Blanchet N."/>
            <person name="Boniface M.C."/>
            <person name="Brunel D."/>
            <person name="Catrice O."/>
            <person name="Chaidir N."/>
            <person name="Claudel C."/>
            <person name="Donnadieu C."/>
            <person name="Faraut T."/>
            <person name="Fievet G."/>
            <person name="Helmstetter N."/>
            <person name="King M."/>
            <person name="Knapp S.J."/>
            <person name="Lai Z."/>
            <person name="Le Paslier M.C."/>
            <person name="Lippi Y."/>
            <person name="Lorenzon L."/>
            <person name="Mandel J.R."/>
            <person name="Marage G."/>
            <person name="Marchand G."/>
            <person name="Marquand E."/>
            <person name="Bret-Mestries E."/>
            <person name="Morien E."/>
            <person name="Nambeesan S."/>
            <person name="Nguyen T."/>
            <person name="Pegot-Espagnet P."/>
            <person name="Pouilly N."/>
            <person name="Raftis F."/>
            <person name="Sallet E."/>
            <person name="Schiex T."/>
            <person name="Thomas J."/>
            <person name="Vandecasteele C."/>
            <person name="Vares D."/>
            <person name="Vear F."/>
            <person name="Vautrin S."/>
            <person name="Crespi M."/>
            <person name="Mangin B."/>
            <person name="Burke J.M."/>
            <person name="Salse J."/>
            <person name="Munos S."/>
            <person name="Vincourt P."/>
            <person name="Rieseberg L.H."/>
            <person name="Langlade N.B."/>
        </authorList>
    </citation>
    <scope>NUCLEOTIDE SEQUENCE [LARGE SCALE GENOMIC DNA]</scope>
    <source>
        <strain evidence="17">cv. SF193</strain>
        <tissue evidence="15">Leaves</tissue>
    </source>
</reference>
<dbReference type="GO" id="GO:0006952">
    <property type="term" value="P:defense response"/>
    <property type="evidence" value="ECO:0007669"/>
    <property type="project" value="UniProtKB-ARBA"/>
</dbReference>
<keyword evidence="6 13" id="KW-0732">Signal</keyword>
<dbReference type="PANTHER" id="PTHR48052">
    <property type="entry name" value="UNNAMED PRODUCT"/>
    <property type="match status" value="1"/>
</dbReference>
<evidence type="ECO:0000256" key="7">
    <source>
        <dbReference type="ARBA" id="ARBA00022737"/>
    </source>
</evidence>
<dbReference type="OMA" id="RREGEYK"/>